<keyword evidence="2" id="KW-1185">Reference proteome</keyword>
<reference evidence="1 2" key="1">
    <citation type="submission" date="2016-11" db="EMBL/GenBank/DDBJ databases">
        <title>Study of marine rhodopsin-containing bacteria.</title>
        <authorList>
            <person name="Yoshizawa S."/>
            <person name="Kumagai Y."/>
            <person name="Kogure K."/>
        </authorList>
    </citation>
    <scope>NUCLEOTIDE SEQUENCE [LARGE SCALE GENOMIC DNA]</scope>
    <source>
        <strain evidence="1 2">SG-29</strain>
    </source>
</reference>
<protein>
    <recommendedName>
        <fullName evidence="3">GlcNAc-PI de-N-acetylase</fullName>
    </recommendedName>
</protein>
<dbReference type="RefSeq" id="WP_094547948.1">
    <property type="nucleotide sequence ID" value="NZ_MQWB01000001.1"/>
</dbReference>
<gene>
    <name evidence="1" type="ORF">BSZ36_08740</name>
</gene>
<dbReference type="EMBL" id="MQWB01000001">
    <property type="protein sequence ID" value="OZC03047.1"/>
    <property type="molecule type" value="Genomic_DNA"/>
</dbReference>
<evidence type="ECO:0008006" key="3">
    <source>
        <dbReference type="Google" id="ProtNLM"/>
    </source>
</evidence>
<dbReference type="SUPFAM" id="SSF102588">
    <property type="entry name" value="LmbE-like"/>
    <property type="match status" value="1"/>
</dbReference>
<name>A0A259TZM2_9BACT</name>
<sequence length="215" mass="23906">MFDLAPGLGRDEPLRLLALGAHADDIEIGAGGTVMRLLAERPRTEVTWAVLTGNELRDREAAESAQALLKDASGVTIENGRFRDGHLPASLTEVKEWAQARLGAVKPHLVLTTGLFDRHQDHRLTAELAWQTFRGATITEVEIPKWDGDTLRPNAFVRLSDVQAEAKVAHLMSHFPSQQSKGWYDADTFRATLRLRGIEAGCRWAEAFTCRKLAW</sequence>
<comment type="caution">
    <text evidence="1">The sequence shown here is derived from an EMBL/GenBank/DDBJ whole genome shotgun (WGS) entry which is preliminary data.</text>
</comment>
<dbReference type="InParanoid" id="A0A259TZM2"/>
<dbReference type="Pfam" id="PF02585">
    <property type="entry name" value="PIG-L"/>
    <property type="match status" value="1"/>
</dbReference>
<dbReference type="Proteomes" id="UP000216446">
    <property type="component" value="Unassembled WGS sequence"/>
</dbReference>
<evidence type="ECO:0000313" key="2">
    <source>
        <dbReference type="Proteomes" id="UP000216446"/>
    </source>
</evidence>
<dbReference type="OrthoDB" id="9790023at2"/>
<dbReference type="InterPro" id="IPR003737">
    <property type="entry name" value="GlcNAc_PI_deacetylase-related"/>
</dbReference>
<dbReference type="AlphaFoldDB" id="A0A259TZM2"/>
<dbReference type="InterPro" id="IPR024078">
    <property type="entry name" value="LmbE-like_dom_sf"/>
</dbReference>
<accession>A0A259TZM2</accession>
<dbReference type="Gene3D" id="3.40.50.10320">
    <property type="entry name" value="LmbE-like"/>
    <property type="match status" value="1"/>
</dbReference>
<evidence type="ECO:0000313" key="1">
    <source>
        <dbReference type="EMBL" id="OZC03047.1"/>
    </source>
</evidence>
<proteinExistence type="predicted"/>
<organism evidence="1 2">
    <name type="scientific">Rubricoccus marinus</name>
    <dbReference type="NCBI Taxonomy" id="716817"/>
    <lineage>
        <taxon>Bacteria</taxon>
        <taxon>Pseudomonadati</taxon>
        <taxon>Rhodothermota</taxon>
        <taxon>Rhodothermia</taxon>
        <taxon>Rhodothermales</taxon>
        <taxon>Rubricoccaceae</taxon>
        <taxon>Rubricoccus</taxon>
    </lineage>
</organism>